<dbReference type="AlphaFoldDB" id="A0AAJ6HSI8"/>
<gene>
    <name evidence="1" type="ORF">Q3V37_20745</name>
</gene>
<keyword evidence="2" id="KW-1185">Reference proteome</keyword>
<organism evidence="1 2">
    <name type="scientific">Micromonospora profundi</name>
    <dbReference type="NCBI Taxonomy" id="1420889"/>
    <lineage>
        <taxon>Bacteria</taxon>
        <taxon>Bacillati</taxon>
        <taxon>Actinomycetota</taxon>
        <taxon>Actinomycetes</taxon>
        <taxon>Micromonosporales</taxon>
        <taxon>Micromonosporaceae</taxon>
        <taxon>Micromonospora</taxon>
    </lineage>
</organism>
<dbReference type="Proteomes" id="UP001235874">
    <property type="component" value="Chromosome"/>
</dbReference>
<evidence type="ECO:0000313" key="1">
    <source>
        <dbReference type="EMBL" id="WLS43825.1"/>
    </source>
</evidence>
<reference evidence="1 2" key="1">
    <citation type="submission" date="2023-07" db="EMBL/GenBank/DDBJ databases">
        <title>Micromonospora profundi TRM 95458 converts glycerol to a new osmotic compound.</title>
        <authorList>
            <person name="Lu D."/>
        </authorList>
    </citation>
    <scope>NUCLEOTIDE SEQUENCE [LARGE SCALE GENOMIC DNA]</scope>
    <source>
        <strain evidence="1 2">TRM95458</strain>
    </source>
</reference>
<name>A0AAJ6HSI8_9ACTN</name>
<dbReference type="RefSeq" id="WP_167943777.1">
    <property type="nucleotide sequence ID" value="NZ_CP130472.1"/>
</dbReference>
<protein>
    <submittedName>
        <fullName evidence="1">Type VII secretion target</fullName>
    </submittedName>
</protein>
<sequence length="105" mass="11730">MTPPPSKKDVEVATDTLRTEAGMWLRHSDTMAAITSRAEGLRMTALEAGLFQLLVKPYDEAADQITSRCREGRQRMTEIATTLRKVADTYDAEDASNAHELNNLY</sequence>
<evidence type="ECO:0000313" key="2">
    <source>
        <dbReference type="Proteomes" id="UP001235874"/>
    </source>
</evidence>
<dbReference type="EMBL" id="CP130472">
    <property type="protein sequence ID" value="WLS43825.1"/>
    <property type="molecule type" value="Genomic_DNA"/>
</dbReference>
<dbReference type="KEGG" id="mprn:Q3V37_20745"/>
<accession>A0AAJ6HSI8</accession>
<proteinExistence type="predicted"/>